<sequence>MFSACCVLVLVVFRSLVCFVHTYAGFRFHLKLRRSLLSTSPPRCLLLLDMYVPVLPSPNHRLFPSYSWSSDDGQGKMTDEFLPGIRIDE</sequence>
<name>A0ACC1CEZ9_9NEOP</name>
<dbReference type="Proteomes" id="UP000824533">
    <property type="component" value="Linkage Group LG29"/>
</dbReference>
<dbReference type="EMBL" id="CM034415">
    <property type="protein sequence ID" value="KAJ0170098.1"/>
    <property type="molecule type" value="Genomic_DNA"/>
</dbReference>
<gene>
    <name evidence="1" type="ORF">K1T71_014704</name>
</gene>
<reference evidence="1 2" key="1">
    <citation type="journal article" date="2021" name="Front. Genet.">
        <title>Chromosome-Level Genome Assembly Reveals Significant Gene Expansion in the Toll and IMD Signaling Pathways of Dendrolimus kikuchii.</title>
        <authorList>
            <person name="Zhou J."/>
            <person name="Wu P."/>
            <person name="Xiong Z."/>
            <person name="Liu N."/>
            <person name="Zhao N."/>
            <person name="Ji M."/>
            <person name="Qiu Y."/>
            <person name="Yang B."/>
        </authorList>
    </citation>
    <scope>NUCLEOTIDE SEQUENCE [LARGE SCALE GENOMIC DNA]</scope>
    <source>
        <strain evidence="1">Ann1</strain>
    </source>
</reference>
<keyword evidence="2" id="KW-1185">Reference proteome</keyword>
<evidence type="ECO:0000313" key="2">
    <source>
        <dbReference type="Proteomes" id="UP000824533"/>
    </source>
</evidence>
<evidence type="ECO:0000313" key="1">
    <source>
        <dbReference type="EMBL" id="KAJ0170098.1"/>
    </source>
</evidence>
<organism evidence="1 2">
    <name type="scientific">Dendrolimus kikuchii</name>
    <dbReference type="NCBI Taxonomy" id="765133"/>
    <lineage>
        <taxon>Eukaryota</taxon>
        <taxon>Metazoa</taxon>
        <taxon>Ecdysozoa</taxon>
        <taxon>Arthropoda</taxon>
        <taxon>Hexapoda</taxon>
        <taxon>Insecta</taxon>
        <taxon>Pterygota</taxon>
        <taxon>Neoptera</taxon>
        <taxon>Endopterygota</taxon>
        <taxon>Lepidoptera</taxon>
        <taxon>Glossata</taxon>
        <taxon>Ditrysia</taxon>
        <taxon>Bombycoidea</taxon>
        <taxon>Lasiocampidae</taxon>
        <taxon>Dendrolimus</taxon>
    </lineage>
</organism>
<proteinExistence type="predicted"/>
<comment type="caution">
    <text evidence="1">The sequence shown here is derived from an EMBL/GenBank/DDBJ whole genome shotgun (WGS) entry which is preliminary data.</text>
</comment>
<protein>
    <submittedName>
        <fullName evidence="1">Uncharacterized protein</fullName>
    </submittedName>
</protein>
<accession>A0ACC1CEZ9</accession>